<organism evidence="2 3">
    <name type="scientific">Bombardia bombarda</name>
    <dbReference type="NCBI Taxonomy" id="252184"/>
    <lineage>
        <taxon>Eukaryota</taxon>
        <taxon>Fungi</taxon>
        <taxon>Dikarya</taxon>
        <taxon>Ascomycota</taxon>
        <taxon>Pezizomycotina</taxon>
        <taxon>Sordariomycetes</taxon>
        <taxon>Sordariomycetidae</taxon>
        <taxon>Sordariales</taxon>
        <taxon>Lasiosphaeriaceae</taxon>
        <taxon>Bombardia</taxon>
    </lineage>
</organism>
<dbReference type="PANTHER" id="PTHR47657">
    <property type="entry name" value="STEROL REGULATORY ELEMENT-BINDING PROTEIN ECM22"/>
    <property type="match status" value="1"/>
</dbReference>
<evidence type="ECO:0000313" key="2">
    <source>
        <dbReference type="EMBL" id="KAK0635062.1"/>
    </source>
</evidence>
<feature type="region of interest" description="Disordered" evidence="1">
    <location>
        <begin position="79"/>
        <end position="110"/>
    </location>
</feature>
<dbReference type="Proteomes" id="UP001174934">
    <property type="component" value="Unassembled WGS sequence"/>
</dbReference>
<gene>
    <name evidence="2" type="ORF">B0T17DRAFT_515185</name>
</gene>
<proteinExistence type="predicted"/>
<dbReference type="PANTHER" id="PTHR47657:SF7">
    <property type="entry name" value="STEROL REGULATORY ELEMENT-BINDING PROTEIN ECM22"/>
    <property type="match status" value="1"/>
</dbReference>
<accession>A0AA40CE32</accession>
<reference evidence="2" key="1">
    <citation type="submission" date="2023-06" db="EMBL/GenBank/DDBJ databases">
        <title>Genome-scale phylogeny and comparative genomics of the fungal order Sordariales.</title>
        <authorList>
            <consortium name="Lawrence Berkeley National Laboratory"/>
            <person name="Hensen N."/>
            <person name="Bonometti L."/>
            <person name="Westerberg I."/>
            <person name="Brannstrom I.O."/>
            <person name="Guillou S."/>
            <person name="Cros-Aarteil S."/>
            <person name="Calhoun S."/>
            <person name="Haridas S."/>
            <person name="Kuo A."/>
            <person name="Mondo S."/>
            <person name="Pangilinan J."/>
            <person name="Riley R."/>
            <person name="LaButti K."/>
            <person name="Andreopoulos B."/>
            <person name="Lipzen A."/>
            <person name="Chen C."/>
            <person name="Yanf M."/>
            <person name="Daum C."/>
            <person name="Ng V."/>
            <person name="Clum A."/>
            <person name="Steindorff A."/>
            <person name="Ohm R."/>
            <person name="Martin F."/>
            <person name="Silar P."/>
            <person name="Natvig D."/>
            <person name="Lalanne C."/>
            <person name="Gautier V."/>
            <person name="Ament-velasquez S.L."/>
            <person name="Kruys A."/>
            <person name="Hutchinson M.I."/>
            <person name="Powell A.J."/>
            <person name="Barry K."/>
            <person name="Miller A.N."/>
            <person name="Grigoriev I.V."/>
            <person name="Debuchy R."/>
            <person name="Gladieux P."/>
            <person name="Thoren M.H."/>
            <person name="Johannesson H."/>
        </authorList>
    </citation>
    <scope>NUCLEOTIDE SEQUENCE</scope>
    <source>
        <strain evidence="2">SMH3391-2</strain>
    </source>
</reference>
<evidence type="ECO:0000256" key="1">
    <source>
        <dbReference type="SAM" id="MobiDB-lite"/>
    </source>
</evidence>
<feature type="compositionally biased region" description="Low complexity" evidence="1">
    <location>
        <begin position="89"/>
        <end position="99"/>
    </location>
</feature>
<name>A0AA40CE32_9PEZI</name>
<dbReference type="EMBL" id="JAULSR010000001">
    <property type="protein sequence ID" value="KAK0635062.1"/>
    <property type="molecule type" value="Genomic_DNA"/>
</dbReference>
<protein>
    <submittedName>
        <fullName evidence="2">Uncharacterized protein</fullName>
    </submittedName>
</protein>
<sequence>MRFFQHFLLQCHGPRHAVGSKNNSTWPHQVPFLSQKHEHLMHAILGYAASDLMQHDASLVAPALVHRHKAVNDIKRALLSVSDMPPKPSSSSSSSSSSSRTTLEQEEEEENNNALMATCLVLTFQSVLLDDGMVGYMTFARGIAIVASHMHARGIKSIFRGGEMEKTKEEGDERPEQQPQYQEPLLVPLIDKSCAGAVAVMAVQTLEPLLRDNNNPIEREYHRMLLDMARQLRVSSWRGALAKHYAWWMTLPHEQFQHVANQNNQAMLLLATHWIALKQIIMMATSTTTVGSQAEEMGIDMGMKRWLSHLNSHVHLEYAEFNSWPRWVEMQMQLGLDRNASFLRK</sequence>
<dbReference type="AlphaFoldDB" id="A0AA40CE32"/>
<dbReference type="InterPro" id="IPR052400">
    <property type="entry name" value="Zn2-C6_fungal_TF"/>
</dbReference>
<evidence type="ECO:0000313" key="3">
    <source>
        <dbReference type="Proteomes" id="UP001174934"/>
    </source>
</evidence>
<keyword evidence="3" id="KW-1185">Reference proteome</keyword>
<comment type="caution">
    <text evidence="2">The sequence shown here is derived from an EMBL/GenBank/DDBJ whole genome shotgun (WGS) entry which is preliminary data.</text>
</comment>
<dbReference type="GO" id="GO:0000981">
    <property type="term" value="F:DNA-binding transcription factor activity, RNA polymerase II-specific"/>
    <property type="evidence" value="ECO:0007669"/>
    <property type="project" value="TreeGrafter"/>
</dbReference>